<evidence type="ECO:0000313" key="2">
    <source>
        <dbReference type="EMBL" id="GFH12534.1"/>
    </source>
</evidence>
<sequence>MGEGVEGVGAWGGSRHQNKPNPLASWGMPEAREGRHSSFSSVTHSSASSHPPSTLRHCIVALTLLPSHCAARGYGMVCCPARGVVCVPGASVQRLALHPCPCAGVSVRRGVEVSRAARWLEIILERKAAVNPNLVGLQPTPADLKAMLAYYKGQLTQATTKHKAFYMGDGQQRALPTDYGLGRLWGQDSISATVWYEVPVSSLPPGATITVVVARDKTANGTFIKLPDNKIVQLVARQEKMSLWGLGNMMFANMDEVMHMAANVSSAGRLLDSWPPFRVCVDDSNVIALSNGYKDSMDAMAAAAAGPWVACLAAACSPGQGTPCPWLAASPALASSTAPVGEQRYMIYSLFMVVPVGLLRGLATAKHNLEADGEEDEDDDMLVRHLGAQDLGAEPGTVEPCTAHHLVLNHGTG</sequence>
<feature type="compositionally biased region" description="Low complexity" evidence="1">
    <location>
        <begin position="37"/>
        <end position="52"/>
    </location>
</feature>
<proteinExistence type="predicted"/>
<gene>
    <name evidence="2" type="ORF">HaLaN_08243</name>
</gene>
<reference evidence="2 3" key="1">
    <citation type="submission" date="2020-02" db="EMBL/GenBank/DDBJ databases">
        <title>Draft genome sequence of Haematococcus lacustris strain NIES-144.</title>
        <authorList>
            <person name="Morimoto D."/>
            <person name="Nakagawa S."/>
            <person name="Yoshida T."/>
            <person name="Sawayama S."/>
        </authorList>
    </citation>
    <scope>NUCLEOTIDE SEQUENCE [LARGE SCALE GENOMIC DNA]</scope>
    <source>
        <strain evidence="2 3">NIES-144</strain>
    </source>
</reference>
<name>A0A699Z0K1_HAELA</name>
<dbReference type="AlphaFoldDB" id="A0A699Z0K1"/>
<feature type="compositionally biased region" description="Gly residues" evidence="1">
    <location>
        <begin position="1"/>
        <end position="12"/>
    </location>
</feature>
<evidence type="ECO:0000313" key="3">
    <source>
        <dbReference type="Proteomes" id="UP000485058"/>
    </source>
</evidence>
<keyword evidence="3" id="KW-1185">Reference proteome</keyword>
<dbReference type="EMBL" id="BLLF01000513">
    <property type="protein sequence ID" value="GFH12534.1"/>
    <property type="molecule type" value="Genomic_DNA"/>
</dbReference>
<protein>
    <submittedName>
        <fullName evidence="2">Tiny macrocysts protein C</fullName>
    </submittedName>
</protein>
<feature type="region of interest" description="Disordered" evidence="1">
    <location>
        <begin position="1"/>
        <end position="52"/>
    </location>
</feature>
<comment type="caution">
    <text evidence="2">The sequence shown here is derived from an EMBL/GenBank/DDBJ whole genome shotgun (WGS) entry which is preliminary data.</text>
</comment>
<dbReference type="Proteomes" id="UP000485058">
    <property type="component" value="Unassembled WGS sequence"/>
</dbReference>
<accession>A0A699Z0K1</accession>
<organism evidence="2 3">
    <name type="scientific">Haematococcus lacustris</name>
    <name type="common">Green alga</name>
    <name type="synonym">Haematococcus pluvialis</name>
    <dbReference type="NCBI Taxonomy" id="44745"/>
    <lineage>
        <taxon>Eukaryota</taxon>
        <taxon>Viridiplantae</taxon>
        <taxon>Chlorophyta</taxon>
        <taxon>core chlorophytes</taxon>
        <taxon>Chlorophyceae</taxon>
        <taxon>CS clade</taxon>
        <taxon>Chlamydomonadales</taxon>
        <taxon>Haematococcaceae</taxon>
        <taxon>Haematococcus</taxon>
    </lineage>
</organism>
<evidence type="ECO:0000256" key="1">
    <source>
        <dbReference type="SAM" id="MobiDB-lite"/>
    </source>
</evidence>